<gene>
    <name evidence="1" type="ORF">EVEC_LOCUS12773</name>
</gene>
<dbReference type="EMBL" id="UXUI01016880">
    <property type="protein sequence ID" value="VDD98022.1"/>
    <property type="molecule type" value="Genomic_DNA"/>
</dbReference>
<keyword evidence="2" id="KW-1185">Reference proteome</keyword>
<protein>
    <submittedName>
        <fullName evidence="1 3">Uncharacterized protein</fullName>
    </submittedName>
</protein>
<evidence type="ECO:0000313" key="1">
    <source>
        <dbReference type="EMBL" id="VDD98022.1"/>
    </source>
</evidence>
<dbReference type="WBParaSite" id="EVEC_0001364601-mRNA-1">
    <property type="protein sequence ID" value="EVEC_0001364601-mRNA-1"/>
    <property type="gene ID" value="EVEC_0001364601"/>
</dbReference>
<name>A0A0N4VRH7_ENTVE</name>
<sequence length="119" mass="14105">MKRLPHDRSPFHEGRALEQAINVRQPRMIVVTIQMELLRKESHAIERSEPDAEVYNISKYQRQECDHSIIITTRVLSSCDKETSSSCWIPAEQRIFMGFCSVMRHQRLYEEYVGYYLLV</sequence>
<reference evidence="3" key="1">
    <citation type="submission" date="2017-02" db="UniProtKB">
        <authorList>
            <consortium name="WormBaseParasite"/>
        </authorList>
    </citation>
    <scope>IDENTIFICATION</scope>
</reference>
<evidence type="ECO:0000313" key="2">
    <source>
        <dbReference type="Proteomes" id="UP000274131"/>
    </source>
</evidence>
<dbReference type="AlphaFoldDB" id="A0A0N4VRH7"/>
<reference evidence="1 2" key="2">
    <citation type="submission" date="2018-10" db="EMBL/GenBank/DDBJ databases">
        <authorList>
            <consortium name="Pathogen Informatics"/>
        </authorList>
    </citation>
    <scope>NUCLEOTIDE SEQUENCE [LARGE SCALE GENOMIC DNA]</scope>
</reference>
<organism evidence="3">
    <name type="scientific">Enterobius vermicularis</name>
    <name type="common">Human pinworm</name>
    <dbReference type="NCBI Taxonomy" id="51028"/>
    <lineage>
        <taxon>Eukaryota</taxon>
        <taxon>Metazoa</taxon>
        <taxon>Ecdysozoa</taxon>
        <taxon>Nematoda</taxon>
        <taxon>Chromadorea</taxon>
        <taxon>Rhabditida</taxon>
        <taxon>Spirurina</taxon>
        <taxon>Oxyuridomorpha</taxon>
        <taxon>Oxyuroidea</taxon>
        <taxon>Oxyuridae</taxon>
        <taxon>Enterobius</taxon>
    </lineage>
</organism>
<accession>A0A0N4VRH7</accession>
<proteinExistence type="predicted"/>
<dbReference type="Proteomes" id="UP000274131">
    <property type="component" value="Unassembled WGS sequence"/>
</dbReference>
<evidence type="ECO:0000313" key="3">
    <source>
        <dbReference type="WBParaSite" id="EVEC_0001364601-mRNA-1"/>
    </source>
</evidence>